<name>A0ABU4DQ00_9DEIO</name>
<feature type="domain" description="Integrase catalytic" evidence="1">
    <location>
        <begin position="292"/>
        <end position="495"/>
    </location>
</feature>
<evidence type="ECO:0000313" key="2">
    <source>
        <dbReference type="EMBL" id="MDV6374174.1"/>
    </source>
</evidence>
<dbReference type="SUPFAM" id="SSF53098">
    <property type="entry name" value="Ribonuclease H-like"/>
    <property type="match status" value="1"/>
</dbReference>
<reference evidence="2 3" key="1">
    <citation type="submission" date="2022-11" db="EMBL/GenBank/DDBJ databases">
        <title>Deinococcus ZS9-10, Low Temperature and Draught-tolerating, UV-resistant Bacteria from Continental Antarctica.</title>
        <authorList>
            <person name="Cheng L."/>
        </authorList>
    </citation>
    <scope>NUCLEOTIDE SEQUENCE [LARGE SCALE GENOMIC DNA]</scope>
    <source>
        <strain evidence="2 3">ZS9-10</strain>
    </source>
</reference>
<dbReference type="InterPro" id="IPR036397">
    <property type="entry name" value="RNaseH_sf"/>
</dbReference>
<dbReference type="PROSITE" id="PS50994">
    <property type="entry name" value="INTEGRASE"/>
    <property type="match status" value="1"/>
</dbReference>
<dbReference type="InterPro" id="IPR012337">
    <property type="entry name" value="RNaseH-like_sf"/>
</dbReference>
<organism evidence="2 3">
    <name type="scientific">Deinococcus arenicola</name>
    <dbReference type="NCBI Taxonomy" id="2994950"/>
    <lineage>
        <taxon>Bacteria</taxon>
        <taxon>Thermotogati</taxon>
        <taxon>Deinococcota</taxon>
        <taxon>Deinococci</taxon>
        <taxon>Deinococcales</taxon>
        <taxon>Deinococcaceae</taxon>
        <taxon>Deinococcus</taxon>
    </lineage>
</organism>
<dbReference type="Gene3D" id="3.30.420.10">
    <property type="entry name" value="Ribonuclease H-like superfamily/Ribonuclease H"/>
    <property type="match status" value="1"/>
</dbReference>
<sequence length="723" mass="83157">MNILVNSIFIEQEDIPPILVRVVYISAEYDILFYVFLDDNFKLPKSMKLSDAKDKIRSRVWKTISEEDAYALAKIIDPVSYYYKDLGSDSEKNNSNAMETAWKSISDIVDNKNEFFFDKSLRSQKYILAARESGASLKTIYLRVGKFYAYGQVKQSLYPVYSRRGGRGKSRNSVGVKRGRPRTVGRILGDGINIAGEEKVKLVRGINSFYISRNFSLETAYQATLDLYFPADILQDKLDADRLNIQQPTKMQFRYWAKKILLEDYAKNKQKQVGEIEYGRSYREMIGKSLNNFNFPGACYIGDGTELQINLVDKLTRLPIKRKARLYVFIDSFSHRWMGFFISLNNLSYNFALAALYCSCVSKEALLKQYGIVDKLWDDAVIPLMVHIDGGEFRGKRKETLTDSLGIGFIQDPPYRPDLKGLVEGAIKLLKKDFLNVPGSYEKFGGKPGSKLKESDAILSIDELTNLLLRTMLHQNKHIKLSLRNLPDEAFHEGVRPHPDDIWAWGMKNRPPPLRLVSQTKLTLALMERGVGKITSRGIQFKGNFYIHSVEIEKDIWAKARAREVSRRSKSKADSIKVMYNPWFAGSILIELEDGGYHTCLLSDKDGKFSNYSHTELVIWRESESSHQAIREFERRQDKKEDNSDLSNIVDNAKSKNLFAENNRSIMDEILDSAVSMDYFHPTYNSRKDLVENIEYHADSKDLTKEERSLKSHLEDYLEENDD</sequence>
<evidence type="ECO:0000313" key="3">
    <source>
        <dbReference type="Proteomes" id="UP001276150"/>
    </source>
</evidence>
<accession>A0ABU4DQ00</accession>
<evidence type="ECO:0000259" key="1">
    <source>
        <dbReference type="PROSITE" id="PS50994"/>
    </source>
</evidence>
<proteinExistence type="predicted"/>
<gene>
    <name evidence="2" type="ORF">ORD21_06150</name>
</gene>
<protein>
    <recommendedName>
        <fullName evidence="1">Integrase catalytic domain-containing protein</fullName>
    </recommendedName>
</protein>
<keyword evidence="3" id="KW-1185">Reference proteome</keyword>
<comment type="caution">
    <text evidence="2">The sequence shown here is derived from an EMBL/GenBank/DDBJ whole genome shotgun (WGS) entry which is preliminary data.</text>
</comment>
<dbReference type="EMBL" id="JAPMIV010000007">
    <property type="protein sequence ID" value="MDV6374174.1"/>
    <property type="molecule type" value="Genomic_DNA"/>
</dbReference>
<dbReference type="Proteomes" id="UP001276150">
    <property type="component" value="Unassembled WGS sequence"/>
</dbReference>
<dbReference type="RefSeq" id="WP_317639492.1">
    <property type="nucleotide sequence ID" value="NZ_JAPMIV010000007.1"/>
</dbReference>
<dbReference type="InterPro" id="IPR001584">
    <property type="entry name" value="Integrase_cat-core"/>
</dbReference>